<sequence length="110" mass="12731">MALYPGTRCWKIYKCQLDHFEATQIYVRESTSGISTTEGVDIAPRNILVDEENNATGVIDWEYAGWYPEYWEYAQIMRPAFGGDWSVWMDKTAPQRWDLGGINAARKVLF</sequence>
<dbReference type="InterPro" id="IPR002575">
    <property type="entry name" value="Aminoglycoside_PTrfase"/>
</dbReference>
<feature type="domain" description="Aminoglycoside phosphotransferase" evidence="1">
    <location>
        <begin position="41"/>
        <end position="79"/>
    </location>
</feature>
<dbReference type="SUPFAM" id="SSF56112">
    <property type="entry name" value="Protein kinase-like (PK-like)"/>
    <property type="match status" value="1"/>
</dbReference>
<comment type="caution">
    <text evidence="2">The sequence shown here is derived from an EMBL/GenBank/DDBJ whole genome shotgun (WGS) entry which is preliminary data.</text>
</comment>
<evidence type="ECO:0000313" key="2">
    <source>
        <dbReference type="EMBL" id="OQE28227.1"/>
    </source>
</evidence>
<evidence type="ECO:0000259" key="1">
    <source>
        <dbReference type="Pfam" id="PF01636"/>
    </source>
</evidence>
<dbReference type="AlphaFoldDB" id="A0A1V6TPD4"/>
<accession>A0A1V6TPD4</accession>
<dbReference type="PANTHER" id="PTHR21310">
    <property type="entry name" value="AMINOGLYCOSIDE PHOSPHOTRANSFERASE-RELATED-RELATED"/>
    <property type="match status" value="1"/>
</dbReference>
<proteinExistence type="predicted"/>
<dbReference type="PANTHER" id="PTHR21310:SF15">
    <property type="entry name" value="AMINOGLYCOSIDE PHOSPHOTRANSFERASE DOMAIN-CONTAINING PROTEIN"/>
    <property type="match status" value="1"/>
</dbReference>
<dbReference type="Proteomes" id="UP000191342">
    <property type="component" value="Unassembled WGS sequence"/>
</dbReference>
<gene>
    <name evidence="2" type="ORF">PENFLA_c005G10800</name>
</gene>
<dbReference type="STRING" id="254877.A0A1V6TPD4"/>
<protein>
    <recommendedName>
        <fullName evidence="1">Aminoglycoside phosphotransferase domain-containing protein</fullName>
    </recommendedName>
</protein>
<dbReference type="Gene3D" id="3.90.1200.10">
    <property type="match status" value="1"/>
</dbReference>
<dbReference type="InterPro" id="IPR011009">
    <property type="entry name" value="Kinase-like_dom_sf"/>
</dbReference>
<dbReference type="OrthoDB" id="2906425at2759"/>
<evidence type="ECO:0000313" key="3">
    <source>
        <dbReference type="Proteomes" id="UP000191342"/>
    </source>
</evidence>
<dbReference type="EMBL" id="MLQL01000005">
    <property type="protein sequence ID" value="OQE28227.1"/>
    <property type="molecule type" value="Genomic_DNA"/>
</dbReference>
<reference evidence="3" key="1">
    <citation type="journal article" date="2017" name="Nat. Microbiol.">
        <title>Global analysis of biosynthetic gene clusters reveals vast potential of secondary metabolite production in Penicillium species.</title>
        <authorList>
            <person name="Nielsen J.C."/>
            <person name="Grijseels S."/>
            <person name="Prigent S."/>
            <person name="Ji B."/>
            <person name="Dainat J."/>
            <person name="Nielsen K.F."/>
            <person name="Frisvad J.C."/>
            <person name="Workman M."/>
            <person name="Nielsen J."/>
        </authorList>
    </citation>
    <scope>NUCLEOTIDE SEQUENCE [LARGE SCALE GENOMIC DNA]</scope>
    <source>
        <strain evidence="3">IBT 14082</strain>
    </source>
</reference>
<keyword evidence="3" id="KW-1185">Reference proteome</keyword>
<dbReference type="InterPro" id="IPR051678">
    <property type="entry name" value="AGP_Transferase"/>
</dbReference>
<name>A0A1V6TPD4_9EURO</name>
<organism evidence="2 3">
    <name type="scientific">Penicillium flavigenum</name>
    <dbReference type="NCBI Taxonomy" id="254877"/>
    <lineage>
        <taxon>Eukaryota</taxon>
        <taxon>Fungi</taxon>
        <taxon>Dikarya</taxon>
        <taxon>Ascomycota</taxon>
        <taxon>Pezizomycotina</taxon>
        <taxon>Eurotiomycetes</taxon>
        <taxon>Eurotiomycetidae</taxon>
        <taxon>Eurotiales</taxon>
        <taxon>Aspergillaceae</taxon>
        <taxon>Penicillium</taxon>
    </lineage>
</organism>
<dbReference type="Pfam" id="PF01636">
    <property type="entry name" value="APH"/>
    <property type="match status" value="1"/>
</dbReference>